<evidence type="ECO:0000313" key="7">
    <source>
        <dbReference type="EMBL" id="KAK3204584.1"/>
    </source>
</evidence>
<keyword evidence="2" id="KW-0479">Metal-binding</keyword>
<evidence type="ECO:0000259" key="6">
    <source>
        <dbReference type="Pfam" id="PF05699"/>
    </source>
</evidence>
<organism evidence="7 8">
    <name type="scientific">Dipteronia sinensis</name>
    <dbReference type="NCBI Taxonomy" id="43782"/>
    <lineage>
        <taxon>Eukaryota</taxon>
        <taxon>Viridiplantae</taxon>
        <taxon>Streptophyta</taxon>
        <taxon>Embryophyta</taxon>
        <taxon>Tracheophyta</taxon>
        <taxon>Spermatophyta</taxon>
        <taxon>Magnoliopsida</taxon>
        <taxon>eudicotyledons</taxon>
        <taxon>Gunneridae</taxon>
        <taxon>Pentapetalae</taxon>
        <taxon>rosids</taxon>
        <taxon>malvids</taxon>
        <taxon>Sapindales</taxon>
        <taxon>Sapindaceae</taxon>
        <taxon>Hippocastanoideae</taxon>
        <taxon>Acereae</taxon>
        <taxon>Dipteronia</taxon>
    </lineage>
</organism>
<evidence type="ECO:0000256" key="3">
    <source>
        <dbReference type="ARBA" id="ARBA00022771"/>
    </source>
</evidence>
<protein>
    <recommendedName>
        <fullName evidence="6">HAT C-terminal dimerisation domain-containing protein</fullName>
    </recommendedName>
</protein>
<evidence type="ECO:0000256" key="5">
    <source>
        <dbReference type="ARBA" id="ARBA00023242"/>
    </source>
</evidence>
<dbReference type="Proteomes" id="UP001281410">
    <property type="component" value="Unassembled WGS sequence"/>
</dbReference>
<keyword evidence="3" id="KW-0863">Zinc-finger</keyword>
<comment type="subcellular location">
    <subcellularLocation>
        <location evidence="1">Nucleus</location>
    </subcellularLocation>
</comment>
<keyword evidence="4" id="KW-0862">Zinc</keyword>
<feature type="domain" description="HAT C-terminal dimerisation" evidence="6">
    <location>
        <begin position="289"/>
        <end position="371"/>
    </location>
</feature>
<dbReference type="PANTHER" id="PTHR46481:SF10">
    <property type="entry name" value="ZINC FINGER BED DOMAIN-CONTAINING PROTEIN 39"/>
    <property type="match status" value="1"/>
</dbReference>
<evidence type="ECO:0000256" key="2">
    <source>
        <dbReference type="ARBA" id="ARBA00022723"/>
    </source>
</evidence>
<dbReference type="GO" id="GO:0008270">
    <property type="term" value="F:zinc ion binding"/>
    <property type="evidence" value="ECO:0007669"/>
    <property type="project" value="UniProtKB-KW"/>
</dbReference>
<evidence type="ECO:0000256" key="1">
    <source>
        <dbReference type="ARBA" id="ARBA00004123"/>
    </source>
</evidence>
<dbReference type="EMBL" id="JANJYJ010000006">
    <property type="protein sequence ID" value="KAK3204584.1"/>
    <property type="molecule type" value="Genomic_DNA"/>
</dbReference>
<accession>A0AAE0E3A3</accession>
<reference evidence="7" key="1">
    <citation type="journal article" date="2023" name="Plant J.">
        <title>Genome sequences and population genomics provide insights into the demographic history, inbreeding, and mutation load of two 'living fossil' tree species of Dipteronia.</title>
        <authorList>
            <person name="Feng Y."/>
            <person name="Comes H.P."/>
            <person name="Chen J."/>
            <person name="Zhu S."/>
            <person name="Lu R."/>
            <person name="Zhang X."/>
            <person name="Li P."/>
            <person name="Qiu J."/>
            <person name="Olsen K.M."/>
            <person name="Qiu Y."/>
        </authorList>
    </citation>
    <scope>NUCLEOTIDE SEQUENCE</scope>
    <source>
        <strain evidence="7">NBL</strain>
    </source>
</reference>
<dbReference type="SUPFAM" id="SSF53098">
    <property type="entry name" value="Ribonuclease H-like"/>
    <property type="match status" value="1"/>
</dbReference>
<dbReference type="InterPro" id="IPR052035">
    <property type="entry name" value="ZnF_BED_domain_contain"/>
</dbReference>
<dbReference type="GO" id="GO:0046983">
    <property type="term" value="F:protein dimerization activity"/>
    <property type="evidence" value="ECO:0007669"/>
    <property type="project" value="InterPro"/>
</dbReference>
<keyword evidence="8" id="KW-1185">Reference proteome</keyword>
<dbReference type="InterPro" id="IPR012337">
    <property type="entry name" value="RNaseH-like_sf"/>
</dbReference>
<evidence type="ECO:0000313" key="8">
    <source>
        <dbReference type="Proteomes" id="UP001281410"/>
    </source>
</evidence>
<gene>
    <name evidence="7" type="ORF">Dsin_018630</name>
</gene>
<evidence type="ECO:0000256" key="4">
    <source>
        <dbReference type="ARBA" id="ARBA00022833"/>
    </source>
</evidence>
<keyword evidence="5" id="KW-0539">Nucleus</keyword>
<proteinExistence type="predicted"/>
<dbReference type="PANTHER" id="PTHR46481">
    <property type="entry name" value="ZINC FINGER BED DOMAIN-CONTAINING PROTEIN 4"/>
    <property type="match status" value="1"/>
</dbReference>
<sequence length="417" mass="47380">MGMPMFDVPSRRTIVRDILQMYVDMKTSLMKQFRESKVQGEFVGKCIELVLLDWGIDRIFTIIVDNASSNKTVILYVKIKLKSWNADGLILDGKWNSTYLMLSSSLKFVKAFDRTNDEDRHYQNYFMETENEPKKIEPPNFEYWENANEFVQFLKTFDDVTLQFSATLSVTSNLYFHKWGKINNQLTLRGDGNHLKLQYMSYCFAVLYGAGSSESITANIKDALVELYESYNALYGGSGGSGGSTNGGGSVDETPLFCSGEIDDSSIFDLSVTFSETVEKQDNVRAMNEVERYLLESVERKRPNFDVLTWWNVNSACYPILVLIAKDVFAMPISTVASESAFSGGGRVLDSFQSSSLNPKMVECLICTQNRLQDTYRTNQLGKAIMNTQNDAFYGAINKFYGAMKNFKNFNIMDCFY</sequence>
<dbReference type="Pfam" id="PF05699">
    <property type="entry name" value="Dimer_Tnp_hAT"/>
    <property type="match status" value="1"/>
</dbReference>
<dbReference type="InterPro" id="IPR008906">
    <property type="entry name" value="HATC_C_dom"/>
</dbReference>
<comment type="caution">
    <text evidence="7">The sequence shown here is derived from an EMBL/GenBank/DDBJ whole genome shotgun (WGS) entry which is preliminary data.</text>
</comment>
<name>A0AAE0E3A3_9ROSI</name>
<dbReference type="AlphaFoldDB" id="A0AAE0E3A3"/>
<dbReference type="GO" id="GO:0005634">
    <property type="term" value="C:nucleus"/>
    <property type="evidence" value="ECO:0007669"/>
    <property type="project" value="UniProtKB-SubCell"/>
</dbReference>